<reference evidence="5 6" key="2">
    <citation type="submission" date="2016-08" db="EMBL/GenBank/DDBJ databases">
        <title>Pervasive Adenine N6-methylation of Active Genes in Fungi.</title>
        <authorList>
            <consortium name="DOE Joint Genome Institute"/>
            <person name="Mondo S.J."/>
            <person name="Dannebaum R.O."/>
            <person name="Kuo R.C."/>
            <person name="Labutti K."/>
            <person name="Haridas S."/>
            <person name="Kuo A."/>
            <person name="Salamov A."/>
            <person name="Ahrendt S.R."/>
            <person name="Lipzen A."/>
            <person name="Sullivan W."/>
            <person name="Andreopoulos W.B."/>
            <person name="Clum A."/>
            <person name="Lindquist E."/>
            <person name="Daum C."/>
            <person name="Ramamoorthy G.K."/>
            <person name="Gryganskyi A."/>
            <person name="Culley D."/>
            <person name="Magnuson J.K."/>
            <person name="James T.Y."/>
            <person name="O'Malley M.A."/>
            <person name="Stajich J.E."/>
            <person name="Spatafora J.W."/>
            <person name="Visel A."/>
            <person name="Grigoriev I.V."/>
        </authorList>
    </citation>
    <scope>NUCLEOTIDE SEQUENCE [LARGE SCALE GENOMIC DNA]</scope>
    <source>
        <strain evidence="6">finn</strain>
    </source>
</reference>
<sequence>MKFIFPAILASLLLSDNAEARWKPTQSMTWNIAFGGFDINKESADIIEVDYGKSAETIKEYHNHGKKVICYFSGGTIEEGRPDYNKFTAVSGLVRNKYSAWPKERWLDYRVDGIKPLLIARMKEAVSKGCDAIDVDNVDGYQVSDVKSWSNPLTKNDAIKFTTWLGMTAHELGISIGLKNCLDIIDIVGEHFEFAVNEGCIRRDECYWYKNFLSTGKPVLGITYNGLSSNLKALCRNLDGLPISMIIKPGSSLVQESVYFDGKKYCGSSFNSGKFILLIQ</sequence>
<keyword evidence="6" id="KW-1185">Reference proteome</keyword>
<keyword evidence="3" id="KW-0732">Signal</keyword>
<accession>A0A1Y1VJD8</accession>
<dbReference type="Proteomes" id="UP000193719">
    <property type="component" value="Unassembled WGS sequence"/>
</dbReference>
<dbReference type="GO" id="GO:0004557">
    <property type="term" value="F:alpha-galactosidase activity"/>
    <property type="evidence" value="ECO:0007669"/>
    <property type="project" value="UniProtKB-EC"/>
</dbReference>
<evidence type="ECO:0000313" key="5">
    <source>
        <dbReference type="EMBL" id="ORX57830.1"/>
    </source>
</evidence>
<evidence type="ECO:0000256" key="2">
    <source>
        <dbReference type="ARBA" id="ARBA00012755"/>
    </source>
</evidence>
<comment type="caution">
    <text evidence="5">The sequence shown here is derived from an EMBL/GenBank/DDBJ whole genome shotgun (WGS) entry which is preliminary data.</text>
</comment>
<dbReference type="Gene3D" id="3.20.20.70">
    <property type="entry name" value="Aldolase class I"/>
    <property type="match status" value="1"/>
</dbReference>
<dbReference type="Pfam" id="PF03537">
    <property type="entry name" value="Glyco_hydro_114"/>
    <property type="match status" value="1"/>
</dbReference>
<evidence type="ECO:0000259" key="4">
    <source>
        <dbReference type="Pfam" id="PF03537"/>
    </source>
</evidence>
<dbReference type="EC" id="3.2.1.22" evidence="2"/>
<feature type="chain" id="PRO_5012824446" description="alpha-galactosidase" evidence="3">
    <location>
        <begin position="21"/>
        <end position="280"/>
    </location>
</feature>
<evidence type="ECO:0000256" key="3">
    <source>
        <dbReference type="SAM" id="SignalP"/>
    </source>
</evidence>
<dbReference type="STRING" id="1754191.A0A1Y1VJD8"/>
<dbReference type="EMBL" id="MCFH01000005">
    <property type="protein sequence ID" value="ORX57830.1"/>
    <property type="molecule type" value="Genomic_DNA"/>
</dbReference>
<gene>
    <name evidence="5" type="ORF">BCR36DRAFT_277900</name>
</gene>
<feature type="signal peptide" evidence="3">
    <location>
        <begin position="1"/>
        <end position="20"/>
    </location>
</feature>
<proteinExistence type="predicted"/>
<dbReference type="PANTHER" id="PTHR35273">
    <property type="entry name" value="ALPHA-1,4 POLYGALACTOSAMINIDASE, PUTATIVE (AFU_ORTHOLOGUE AFUA_3G07890)-RELATED"/>
    <property type="match status" value="1"/>
</dbReference>
<dbReference type="PANTHER" id="PTHR35273:SF2">
    <property type="entry name" value="ALPHA-GALACTOSIDASE"/>
    <property type="match status" value="1"/>
</dbReference>
<dbReference type="AlphaFoldDB" id="A0A1Y1VJD8"/>
<name>A0A1Y1VJD8_9FUNG</name>
<dbReference type="SUPFAM" id="SSF51445">
    <property type="entry name" value="(Trans)glycosidases"/>
    <property type="match status" value="1"/>
</dbReference>
<evidence type="ECO:0000313" key="6">
    <source>
        <dbReference type="Proteomes" id="UP000193719"/>
    </source>
</evidence>
<dbReference type="OrthoDB" id="2108802at2759"/>
<reference evidence="5 6" key="1">
    <citation type="submission" date="2016-08" db="EMBL/GenBank/DDBJ databases">
        <title>Genomes of anaerobic fungi encode conserved fungal cellulosomes for biomass hydrolysis.</title>
        <authorList>
            <consortium name="DOE Joint Genome Institute"/>
            <person name="Haitjema C.H."/>
            <person name="Gilmore S.P."/>
            <person name="Henske J.K."/>
            <person name="Solomon K.V."/>
            <person name="De Groot R."/>
            <person name="Kuo A."/>
            <person name="Mondo S.J."/>
            <person name="Salamov A.A."/>
            <person name="Labutti K."/>
            <person name="Zhao Z."/>
            <person name="Chiniquy J."/>
            <person name="Barry K."/>
            <person name="Brewer H.M."/>
            <person name="Purvine S.O."/>
            <person name="Wright A.T."/>
            <person name="Boxma B."/>
            <person name="Van Alen T."/>
            <person name="Hackstein J.H."/>
            <person name="Baker S.E."/>
            <person name="Grigoriev I.V."/>
            <person name="O'Malley M.A."/>
        </authorList>
    </citation>
    <scope>NUCLEOTIDE SEQUENCE [LARGE SCALE GENOMIC DNA]</scope>
    <source>
        <strain evidence="6">finn</strain>
    </source>
</reference>
<evidence type="ECO:0000256" key="1">
    <source>
        <dbReference type="ARBA" id="ARBA00001255"/>
    </source>
</evidence>
<protein>
    <recommendedName>
        <fullName evidence="2">alpha-galactosidase</fullName>
        <ecNumber evidence="2">3.2.1.22</ecNumber>
    </recommendedName>
</protein>
<dbReference type="InterPro" id="IPR013785">
    <property type="entry name" value="Aldolase_TIM"/>
</dbReference>
<feature type="domain" description="Glycoside-hydrolase family GH114 TIM-barrel" evidence="4">
    <location>
        <begin position="29"/>
        <end position="254"/>
    </location>
</feature>
<dbReference type="InterPro" id="IPR017853">
    <property type="entry name" value="GH"/>
</dbReference>
<organism evidence="5 6">
    <name type="scientific">Piromyces finnis</name>
    <dbReference type="NCBI Taxonomy" id="1754191"/>
    <lineage>
        <taxon>Eukaryota</taxon>
        <taxon>Fungi</taxon>
        <taxon>Fungi incertae sedis</taxon>
        <taxon>Chytridiomycota</taxon>
        <taxon>Chytridiomycota incertae sedis</taxon>
        <taxon>Neocallimastigomycetes</taxon>
        <taxon>Neocallimastigales</taxon>
        <taxon>Neocallimastigaceae</taxon>
        <taxon>Piromyces</taxon>
    </lineage>
</organism>
<dbReference type="InterPro" id="IPR004352">
    <property type="entry name" value="GH114_TIM-barrel"/>
</dbReference>
<comment type="catalytic activity">
    <reaction evidence="1">
        <text>Hydrolysis of terminal, non-reducing alpha-D-galactose residues in alpha-D-galactosides, including galactose oligosaccharides, galactomannans and galactolipids.</text>
        <dbReference type="EC" id="3.2.1.22"/>
    </reaction>
</comment>